<name>A0A7W8G1D5_9GAMM</name>
<comment type="caution">
    <text evidence="1">The sequence shown here is derived from an EMBL/GenBank/DDBJ whole genome shotgun (WGS) entry which is preliminary data.</text>
</comment>
<dbReference type="EMBL" id="JACHHP010000005">
    <property type="protein sequence ID" value="MBB5209334.1"/>
    <property type="molecule type" value="Genomic_DNA"/>
</dbReference>
<proteinExistence type="predicted"/>
<keyword evidence="2" id="KW-1185">Reference proteome</keyword>
<organism evidence="1 2">
    <name type="scientific">Chiayiivirga flava</name>
    <dbReference type="NCBI Taxonomy" id="659595"/>
    <lineage>
        <taxon>Bacteria</taxon>
        <taxon>Pseudomonadati</taxon>
        <taxon>Pseudomonadota</taxon>
        <taxon>Gammaproteobacteria</taxon>
        <taxon>Lysobacterales</taxon>
        <taxon>Lysobacteraceae</taxon>
        <taxon>Chiayiivirga</taxon>
    </lineage>
</organism>
<protein>
    <submittedName>
        <fullName evidence="1">Uncharacterized protein</fullName>
    </submittedName>
</protein>
<evidence type="ECO:0000313" key="1">
    <source>
        <dbReference type="EMBL" id="MBB5209334.1"/>
    </source>
</evidence>
<dbReference type="AlphaFoldDB" id="A0A7W8G1D5"/>
<dbReference type="RefSeq" id="WP_183961864.1">
    <property type="nucleotide sequence ID" value="NZ_JACHHP010000005.1"/>
</dbReference>
<gene>
    <name evidence="1" type="ORF">HNQ52_002897</name>
</gene>
<sequence>MLKKLVIGVLILVLAPIGAAWLYWQWFKWGPRPDIHVQGQVIDRDGGHGVADAYVILAVRASTSSLGGTHSGCAEGSAVVRTDENGKFNYSITAREAFGPENPGGWGVTIYVYHPDFDADLERDLPAITMQRLAATRTPGGGWLERPNDLYLTFPHFYDKKKGWATIEVVKRTSSEWQQIDYFMSSPHYRCIDAPVERGHLALLIKMHERAWTAYCDSADDTNESFDPDGISAASAYFQFSSIKDAYLYNADGAISKEQREDISEAEDYVVRSILSEIPWNQDDESYGRAMTHPERRQFCEFYHPPLEEVLRKRPAQ</sequence>
<accession>A0A7W8G1D5</accession>
<dbReference type="Proteomes" id="UP000521199">
    <property type="component" value="Unassembled WGS sequence"/>
</dbReference>
<evidence type="ECO:0000313" key="2">
    <source>
        <dbReference type="Proteomes" id="UP000521199"/>
    </source>
</evidence>
<reference evidence="1 2" key="1">
    <citation type="submission" date="2020-08" db="EMBL/GenBank/DDBJ databases">
        <title>Genomic Encyclopedia of Type Strains, Phase IV (KMG-IV): sequencing the most valuable type-strain genomes for metagenomic binning, comparative biology and taxonomic classification.</title>
        <authorList>
            <person name="Goeker M."/>
        </authorList>
    </citation>
    <scope>NUCLEOTIDE SEQUENCE [LARGE SCALE GENOMIC DNA]</scope>
    <source>
        <strain evidence="1 2">DSM 24163</strain>
    </source>
</reference>